<dbReference type="EMBL" id="DS989842">
    <property type="protein sequence ID" value="EDX77890.1"/>
    <property type="molecule type" value="Genomic_DNA"/>
</dbReference>
<organism evidence="1 2">
    <name type="scientific">Coleofasciculus chthonoplastes PCC 7420</name>
    <dbReference type="NCBI Taxonomy" id="118168"/>
    <lineage>
        <taxon>Bacteria</taxon>
        <taxon>Bacillati</taxon>
        <taxon>Cyanobacteriota</taxon>
        <taxon>Cyanophyceae</taxon>
        <taxon>Coleofasciculales</taxon>
        <taxon>Coleofasciculaceae</taxon>
        <taxon>Coleofasciculus</taxon>
    </lineage>
</organism>
<dbReference type="AlphaFoldDB" id="B4VJF0"/>
<reference evidence="1 2" key="1">
    <citation type="submission" date="2008-07" db="EMBL/GenBank/DDBJ databases">
        <authorList>
            <person name="Tandeau de Marsac N."/>
            <person name="Ferriera S."/>
            <person name="Johnson J."/>
            <person name="Kravitz S."/>
            <person name="Beeson K."/>
            <person name="Sutton G."/>
            <person name="Rogers Y.-H."/>
            <person name="Friedman R."/>
            <person name="Frazier M."/>
            <person name="Venter J.C."/>
        </authorList>
    </citation>
    <scope>NUCLEOTIDE SEQUENCE [LARGE SCALE GENOMIC DNA]</scope>
    <source>
        <strain evidence="1 2">PCC 7420</strain>
    </source>
</reference>
<accession>B4VJF0</accession>
<dbReference type="Proteomes" id="UP000003835">
    <property type="component" value="Unassembled WGS sequence"/>
</dbReference>
<evidence type="ECO:0000313" key="2">
    <source>
        <dbReference type="Proteomes" id="UP000003835"/>
    </source>
</evidence>
<dbReference type="HOGENOM" id="CLU_3326766_0_0_3"/>
<name>B4VJF0_9CYAN</name>
<protein>
    <submittedName>
        <fullName evidence="1">Uncharacterized protein</fullName>
    </submittedName>
</protein>
<sequence>MSFDPSLRSRDIVCRGGFRDKLELFYLNFLAKPALIQF</sequence>
<evidence type="ECO:0000313" key="1">
    <source>
        <dbReference type="EMBL" id="EDX77890.1"/>
    </source>
</evidence>
<gene>
    <name evidence="1" type="ORF">MC7420_7628</name>
</gene>
<keyword evidence="2" id="KW-1185">Reference proteome</keyword>
<proteinExistence type="predicted"/>